<protein>
    <submittedName>
        <fullName evidence="1">Uncharacterized protein</fullName>
    </submittedName>
</protein>
<proteinExistence type="predicted"/>
<name>A0ABR8XFT4_9BACL</name>
<keyword evidence="2" id="KW-1185">Reference proteome</keyword>
<dbReference type="EMBL" id="JACSQA010000031">
    <property type="protein sequence ID" value="MBD8028112.1"/>
    <property type="molecule type" value="Genomic_DNA"/>
</dbReference>
<comment type="caution">
    <text evidence="1">The sequence shown here is derived from an EMBL/GenBank/DDBJ whole genome shotgun (WGS) entry which is preliminary data.</text>
</comment>
<evidence type="ECO:0000313" key="1">
    <source>
        <dbReference type="EMBL" id="MBD8028112.1"/>
    </source>
</evidence>
<accession>A0ABR8XFT4</accession>
<reference evidence="1 2" key="1">
    <citation type="submission" date="2020-08" db="EMBL/GenBank/DDBJ databases">
        <title>A Genomic Blueprint of the Chicken Gut Microbiome.</title>
        <authorList>
            <person name="Gilroy R."/>
            <person name="Ravi A."/>
            <person name="Getino M."/>
            <person name="Pursley I."/>
            <person name="Horton D.L."/>
            <person name="Alikhan N.-F."/>
            <person name="Baker D."/>
            <person name="Gharbi K."/>
            <person name="Hall N."/>
            <person name="Watson M."/>
            <person name="Adriaenssens E.M."/>
            <person name="Foster-Nyarko E."/>
            <person name="Jarju S."/>
            <person name="Secka A."/>
            <person name="Antonio M."/>
            <person name="Oren A."/>
            <person name="Chaudhuri R."/>
            <person name="La Ragione R.M."/>
            <person name="Hildebrand F."/>
            <person name="Pallen M.J."/>
        </authorList>
    </citation>
    <scope>NUCLEOTIDE SEQUENCE [LARGE SCALE GENOMIC DNA]</scope>
    <source>
        <strain evidence="1 2">Re31</strain>
    </source>
</reference>
<dbReference type="Proteomes" id="UP000640930">
    <property type="component" value="Unassembled WGS sequence"/>
</dbReference>
<organism evidence="1 2">
    <name type="scientific">Ureibacillus galli</name>
    <dbReference type="NCBI Taxonomy" id="2762222"/>
    <lineage>
        <taxon>Bacteria</taxon>
        <taxon>Bacillati</taxon>
        <taxon>Bacillota</taxon>
        <taxon>Bacilli</taxon>
        <taxon>Bacillales</taxon>
        <taxon>Caryophanaceae</taxon>
        <taxon>Ureibacillus</taxon>
    </lineage>
</organism>
<sequence>MDNLKDYPFYYNEETYKFSNNEEDFVISISPSYGEVKLQVTKCDSKKLLSLLDLKRVEKFEIKTNKKENSSVLLTVINECTHQTIEIDFKPTFKLIFKEQKSYLKKTRTIKDPRSFY</sequence>
<gene>
    <name evidence="1" type="ORF">H9636_15795</name>
</gene>
<evidence type="ECO:0000313" key="2">
    <source>
        <dbReference type="Proteomes" id="UP000640930"/>
    </source>
</evidence>